<evidence type="ECO:0000313" key="1">
    <source>
        <dbReference type="EMBL" id="CAB4827006.1"/>
    </source>
</evidence>
<gene>
    <name evidence="1" type="ORF">UFOPK3166_00695</name>
</gene>
<name>A0A6J7A2C4_9ZZZZ</name>
<accession>A0A6J7A2C4</accession>
<reference evidence="1" key="1">
    <citation type="submission" date="2020-05" db="EMBL/GenBank/DDBJ databases">
        <authorList>
            <person name="Chiriac C."/>
            <person name="Salcher M."/>
            <person name="Ghai R."/>
            <person name="Kavagutti S V."/>
        </authorList>
    </citation>
    <scope>NUCLEOTIDE SEQUENCE</scope>
</reference>
<dbReference type="EMBL" id="CAFABD010000097">
    <property type="protein sequence ID" value="CAB4827006.1"/>
    <property type="molecule type" value="Genomic_DNA"/>
</dbReference>
<dbReference type="SUPFAM" id="SSF48452">
    <property type="entry name" value="TPR-like"/>
    <property type="match status" value="1"/>
</dbReference>
<dbReference type="AlphaFoldDB" id="A0A6J7A2C4"/>
<organism evidence="1">
    <name type="scientific">freshwater metagenome</name>
    <dbReference type="NCBI Taxonomy" id="449393"/>
    <lineage>
        <taxon>unclassified sequences</taxon>
        <taxon>metagenomes</taxon>
        <taxon>ecological metagenomes</taxon>
    </lineage>
</organism>
<dbReference type="Gene3D" id="1.25.40.10">
    <property type="entry name" value="Tetratricopeptide repeat domain"/>
    <property type="match status" value="1"/>
</dbReference>
<protein>
    <submittedName>
        <fullName evidence="1">Unannotated protein</fullName>
    </submittedName>
</protein>
<sequence>MQSARAFFKKEKEPERVYYCDEYITVCFIELGNSVEAMRHAQKTLDFAITSQKTILEIWARYRMGCAKILIGETDEAEEELRQALSMNANACHTDWDLAIDIEKEIAKLLVSKGRVAEADEILRRIANLEEIMEDEE</sequence>
<proteinExistence type="predicted"/>
<dbReference type="InterPro" id="IPR011990">
    <property type="entry name" value="TPR-like_helical_dom_sf"/>
</dbReference>